<organism evidence="1 2">
    <name type="scientific">Sphaerodactylus townsendi</name>
    <dbReference type="NCBI Taxonomy" id="933632"/>
    <lineage>
        <taxon>Eukaryota</taxon>
        <taxon>Metazoa</taxon>
        <taxon>Chordata</taxon>
        <taxon>Craniata</taxon>
        <taxon>Vertebrata</taxon>
        <taxon>Euteleostomi</taxon>
        <taxon>Lepidosauria</taxon>
        <taxon>Squamata</taxon>
        <taxon>Bifurcata</taxon>
        <taxon>Gekkota</taxon>
        <taxon>Sphaerodactylidae</taxon>
        <taxon>Sphaerodactylus</taxon>
    </lineage>
</organism>
<sequence>MLQKDIHARCASQSEPEFRGQTVLSSTTDCGCHKTLPFQKLLSSQEKTGSHRERITVSVPVSFPLYLHLRDESTESDKLAEDMGGLTKQVYKSPIMPFCFLT</sequence>
<name>A0ACB8FCA0_9SAUR</name>
<proteinExistence type="predicted"/>
<reference evidence="1" key="1">
    <citation type="submission" date="2021-08" db="EMBL/GenBank/DDBJ databases">
        <title>The first chromosome-level gecko genome reveals the dynamic sex chromosomes of Neotropical dwarf geckos (Sphaerodactylidae: Sphaerodactylus).</title>
        <authorList>
            <person name="Pinto B.J."/>
            <person name="Keating S.E."/>
            <person name="Gamble T."/>
        </authorList>
    </citation>
    <scope>NUCLEOTIDE SEQUENCE</scope>
    <source>
        <strain evidence="1">TG3544</strain>
    </source>
</reference>
<evidence type="ECO:0000313" key="2">
    <source>
        <dbReference type="Proteomes" id="UP000827872"/>
    </source>
</evidence>
<evidence type="ECO:0000313" key="1">
    <source>
        <dbReference type="EMBL" id="KAH8003058.1"/>
    </source>
</evidence>
<keyword evidence="2" id="KW-1185">Reference proteome</keyword>
<comment type="caution">
    <text evidence="1">The sequence shown here is derived from an EMBL/GenBank/DDBJ whole genome shotgun (WGS) entry which is preliminary data.</text>
</comment>
<protein>
    <submittedName>
        <fullName evidence="1">Uncharacterized protein</fullName>
    </submittedName>
</protein>
<accession>A0ACB8FCA0</accession>
<dbReference type="Proteomes" id="UP000827872">
    <property type="component" value="Linkage Group LG09"/>
</dbReference>
<gene>
    <name evidence="1" type="ORF">K3G42_009664</name>
</gene>
<dbReference type="EMBL" id="CM037622">
    <property type="protein sequence ID" value="KAH8003058.1"/>
    <property type="molecule type" value="Genomic_DNA"/>
</dbReference>